<evidence type="ECO:0000313" key="1">
    <source>
        <dbReference type="EMBL" id="EWY96971.1"/>
    </source>
</evidence>
<dbReference type="AlphaFoldDB" id="W9IWT3"/>
<name>W9IWT3_FUSOX</name>
<organism evidence="1 2">
    <name type="scientific">Fusarium oxysporum NRRL 32931</name>
    <dbReference type="NCBI Taxonomy" id="660029"/>
    <lineage>
        <taxon>Eukaryota</taxon>
        <taxon>Fungi</taxon>
        <taxon>Dikarya</taxon>
        <taxon>Ascomycota</taxon>
        <taxon>Pezizomycotina</taxon>
        <taxon>Sordariomycetes</taxon>
        <taxon>Hypocreomycetidae</taxon>
        <taxon>Hypocreales</taxon>
        <taxon>Nectriaceae</taxon>
        <taxon>Fusarium</taxon>
        <taxon>Fusarium oxysporum species complex</taxon>
    </lineage>
</organism>
<dbReference type="HOGENOM" id="CLU_1970641_0_0_1"/>
<accession>W9IWT3</accession>
<protein>
    <submittedName>
        <fullName evidence="1">Uncharacterized protein</fullName>
    </submittedName>
</protein>
<reference evidence="1 2" key="1">
    <citation type="submission" date="2011-06" db="EMBL/GenBank/DDBJ databases">
        <title>The Genome Sequence of Fusarium oxysporum FOSC 3-a.</title>
        <authorList>
            <consortium name="The Broad Institute Genome Sequencing Platform"/>
            <person name="Ma L.-J."/>
            <person name="Gale L.R."/>
            <person name="Schwartz D.C."/>
            <person name="Zhou S."/>
            <person name="Corby-Kistler H."/>
            <person name="Young S.K."/>
            <person name="Zeng Q."/>
            <person name="Gargeya S."/>
            <person name="Fitzgerald M."/>
            <person name="Haas B."/>
            <person name="Abouelleil A."/>
            <person name="Alvarado L."/>
            <person name="Arachchi H.M."/>
            <person name="Berlin A."/>
            <person name="Brown A."/>
            <person name="Chapman S.B."/>
            <person name="Chen Z."/>
            <person name="Dunbar C."/>
            <person name="Freedman E."/>
            <person name="Gearin G."/>
            <person name="Gellesch M."/>
            <person name="Goldberg J."/>
            <person name="Griggs A."/>
            <person name="Gujja S."/>
            <person name="Heiman D."/>
            <person name="Howarth C."/>
            <person name="Larson L."/>
            <person name="Lui A."/>
            <person name="MacDonald P.J.P."/>
            <person name="Mehta T."/>
            <person name="Montmayeur A."/>
            <person name="Murphy C."/>
            <person name="Neiman D."/>
            <person name="Pearson M."/>
            <person name="Priest M."/>
            <person name="Roberts A."/>
            <person name="Saif S."/>
            <person name="Shea T."/>
            <person name="Shenoy N."/>
            <person name="Sisk P."/>
            <person name="Stolte C."/>
            <person name="Sykes S."/>
            <person name="Wortman J."/>
            <person name="Nusbaum C."/>
            <person name="Birren B."/>
        </authorList>
    </citation>
    <scope>NUCLEOTIDE SEQUENCE [LARGE SCALE GENOMIC DNA]</scope>
    <source>
        <strain evidence="2">FOSC 3-a</strain>
    </source>
</reference>
<proteinExistence type="predicted"/>
<sequence>MNPRYSLSTELLFKKCKCCIRTSYARNIYHCLFLILTREITSLWQDLTFIPRQPKTEHHEFSIKLATTHWPPLTSSINSILKPHPKLYDFKTIFRFRVGFTQYASGPHHTGDFFMWVIELGPVRAAK</sequence>
<evidence type="ECO:0000313" key="2">
    <source>
        <dbReference type="Proteomes" id="UP000030753"/>
    </source>
</evidence>
<dbReference type="Proteomes" id="UP000030753">
    <property type="component" value="Unassembled WGS sequence"/>
</dbReference>
<gene>
    <name evidence="1" type="ORF">FOYG_05466</name>
</gene>
<dbReference type="EMBL" id="JH717841">
    <property type="protein sequence ID" value="EWY96971.1"/>
    <property type="molecule type" value="Genomic_DNA"/>
</dbReference>